<feature type="transmembrane region" description="Helical" evidence="1">
    <location>
        <begin position="88"/>
        <end position="109"/>
    </location>
</feature>
<keyword evidence="1" id="KW-0812">Transmembrane</keyword>
<keyword evidence="3" id="KW-1185">Reference proteome</keyword>
<feature type="transmembrane region" description="Helical" evidence="1">
    <location>
        <begin position="167"/>
        <end position="188"/>
    </location>
</feature>
<keyword evidence="1" id="KW-0472">Membrane</keyword>
<reference evidence="2" key="1">
    <citation type="journal article" date="2021" name="Proc. Natl. Acad. Sci. U.S.A.">
        <title>Three genomes in the algal genus Volvox reveal the fate of a haploid sex-determining region after a transition to homothallism.</title>
        <authorList>
            <person name="Yamamoto K."/>
            <person name="Hamaji T."/>
            <person name="Kawai-Toyooka H."/>
            <person name="Matsuzaki R."/>
            <person name="Takahashi F."/>
            <person name="Nishimura Y."/>
            <person name="Kawachi M."/>
            <person name="Noguchi H."/>
            <person name="Minakuchi Y."/>
            <person name="Umen J.G."/>
            <person name="Toyoda A."/>
            <person name="Nozaki H."/>
        </authorList>
    </citation>
    <scope>NUCLEOTIDE SEQUENCE</scope>
    <source>
        <strain evidence="2">NIES-3780</strain>
    </source>
</reference>
<organism evidence="2 3">
    <name type="scientific">Volvox africanus</name>
    <dbReference type="NCBI Taxonomy" id="51714"/>
    <lineage>
        <taxon>Eukaryota</taxon>
        <taxon>Viridiplantae</taxon>
        <taxon>Chlorophyta</taxon>
        <taxon>core chlorophytes</taxon>
        <taxon>Chlorophyceae</taxon>
        <taxon>CS clade</taxon>
        <taxon>Chlamydomonadales</taxon>
        <taxon>Volvocaceae</taxon>
        <taxon>Volvox</taxon>
    </lineage>
</organism>
<proteinExistence type="predicted"/>
<sequence>TALAGAGGGNGVAGGGSPTGSGGAAAFTIVTASSPPGSGSDLVSISRTIKVEREMPNAILQALLRVLSWRPYEFLQGLSRQSRRASTATAIGSGLPLLLLPGGIGTIAAGGSTAAAMTGVGGESAEVQTDASVFDSAATDVEFSSSTNSLDETSTDGDDAVLLWDPALIGALTLVAAAASVAVLVTIASTS</sequence>
<comment type="caution">
    <text evidence="2">The sequence shown here is derived from an EMBL/GenBank/DDBJ whole genome shotgun (WGS) entry which is preliminary data.</text>
</comment>
<dbReference type="Proteomes" id="UP000747399">
    <property type="component" value="Unassembled WGS sequence"/>
</dbReference>
<evidence type="ECO:0000256" key="1">
    <source>
        <dbReference type="SAM" id="Phobius"/>
    </source>
</evidence>
<feature type="non-terminal residue" evidence="2">
    <location>
        <position position="191"/>
    </location>
</feature>
<gene>
    <name evidence="2" type="ORF">Vafri_19130</name>
</gene>
<accession>A0A8J4BQN3</accession>
<keyword evidence="1" id="KW-1133">Transmembrane helix</keyword>
<feature type="non-terminal residue" evidence="2">
    <location>
        <position position="1"/>
    </location>
</feature>
<evidence type="ECO:0000313" key="3">
    <source>
        <dbReference type="Proteomes" id="UP000747399"/>
    </source>
</evidence>
<dbReference type="AlphaFoldDB" id="A0A8J4BQN3"/>
<dbReference type="EMBL" id="BNCO01000074">
    <property type="protein sequence ID" value="GIL65329.1"/>
    <property type="molecule type" value="Genomic_DNA"/>
</dbReference>
<name>A0A8J4BQN3_9CHLO</name>
<evidence type="ECO:0000313" key="2">
    <source>
        <dbReference type="EMBL" id="GIL65329.1"/>
    </source>
</evidence>
<protein>
    <submittedName>
        <fullName evidence="2">Uncharacterized protein</fullName>
    </submittedName>
</protein>